<evidence type="ECO:0000313" key="2">
    <source>
        <dbReference type="EMBL" id="MFD0948607.1"/>
    </source>
</evidence>
<dbReference type="Pfam" id="PF04909">
    <property type="entry name" value="Amidohydro_2"/>
    <property type="match status" value="1"/>
</dbReference>
<dbReference type="EMBL" id="JBHTJG010000015">
    <property type="protein sequence ID" value="MFD0948607.1"/>
    <property type="molecule type" value="Genomic_DNA"/>
</dbReference>
<dbReference type="InterPro" id="IPR032466">
    <property type="entry name" value="Metal_Hydrolase"/>
</dbReference>
<dbReference type="PANTHER" id="PTHR35563:SF2">
    <property type="entry name" value="BARREL METAL-DEPENDENT HYDROLASE, PUTATIVE (AFU_ORTHOLOGUE AFUA_1G16240)-RELATED"/>
    <property type="match status" value="1"/>
</dbReference>
<dbReference type="InterPro" id="IPR006680">
    <property type="entry name" value="Amidohydro-rel"/>
</dbReference>
<evidence type="ECO:0000313" key="3">
    <source>
        <dbReference type="Proteomes" id="UP001596977"/>
    </source>
</evidence>
<dbReference type="Proteomes" id="UP001596977">
    <property type="component" value="Unassembled WGS sequence"/>
</dbReference>
<dbReference type="RefSeq" id="WP_264946518.1">
    <property type="nucleotide sequence ID" value="NZ_JAPDRA010000015.1"/>
</dbReference>
<sequence>MTFLIDCHALIASTDLARYPLAADAAPLEPGELEGFLSPAGLARALDGGALRGAVLVQRGRLHGFDNRLVAQTAAADPRLRALCTVDTDAADCAATAAGLLASPGVAGLRFMEPRKGADLGWLAGEGARSLWRLLAERGGIADVHVFPWNRAAGLEALAALAAEFAEVPVLLDNIGGAAVEQGAPDFGVDAALARLAERPGVIFKFSEMTLGRLDRAGINPPAAIARYAAIAGAGRLCWGSDVLPAGMVPEQAAANAVAAAEGLDAAGWQAVLGGAAARLFGFD</sequence>
<dbReference type="SUPFAM" id="SSF51556">
    <property type="entry name" value="Metallo-dependent hydrolases"/>
    <property type="match status" value="1"/>
</dbReference>
<protein>
    <submittedName>
        <fullName evidence="2">Amidohydrolase family protein</fullName>
    </submittedName>
</protein>
<proteinExistence type="predicted"/>
<dbReference type="Gene3D" id="3.20.20.140">
    <property type="entry name" value="Metal-dependent hydrolases"/>
    <property type="match status" value="1"/>
</dbReference>
<organism evidence="2 3">
    <name type="scientific">Sphingomonas canadensis</name>
    <dbReference type="NCBI Taxonomy" id="1219257"/>
    <lineage>
        <taxon>Bacteria</taxon>
        <taxon>Pseudomonadati</taxon>
        <taxon>Pseudomonadota</taxon>
        <taxon>Alphaproteobacteria</taxon>
        <taxon>Sphingomonadales</taxon>
        <taxon>Sphingomonadaceae</taxon>
        <taxon>Sphingomonas</taxon>
    </lineage>
</organism>
<dbReference type="InterPro" id="IPR052358">
    <property type="entry name" value="Aro_Compnd_Degr_Hydrolases"/>
</dbReference>
<reference evidence="3" key="1">
    <citation type="journal article" date="2019" name="Int. J. Syst. Evol. Microbiol.">
        <title>The Global Catalogue of Microorganisms (GCM) 10K type strain sequencing project: providing services to taxonomists for standard genome sequencing and annotation.</title>
        <authorList>
            <consortium name="The Broad Institute Genomics Platform"/>
            <consortium name="The Broad Institute Genome Sequencing Center for Infectious Disease"/>
            <person name="Wu L."/>
            <person name="Ma J."/>
        </authorList>
    </citation>
    <scope>NUCLEOTIDE SEQUENCE [LARGE SCALE GENOMIC DNA]</scope>
    <source>
        <strain evidence="3">CCUG 62982</strain>
    </source>
</reference>
<gene>
    <name evidence="2" type="ORF">ACFQ1E_19870</name>
</gene>
<dbReference type="PANTHER" id="PTHR35563">
    <property type="entry name" value="BARREL METAL-DEPENDENT HYDROLASE, PUTATIVE (AFU_ORTHOLOGUE AFUA_1G16240)-RELATED"/>
    <property type="match status" value="1"/>
</dbReference>
<keyword evidence="3" id="KW-1185">Reference proteome</keyword>
<feature type="domain" description="Amidohydrolase-related" evidence="1">
    <location>
        <begin position="5"/>
        <end position="283"/>
    </location>
</feature>
<evidence type="ECO:0000259" key="1">
    <source>
        <dbReference type="Pfam" id="PF04909"/>
    </source>
</evidence>
<comment type="caution">
    <text evidence="2">The sequence shown here is derived from an EMBL/GenBank/DDBJ whole genome shotgun (WGS) entry which is preliminary data.</text>
</comment>
<accession>A0ABW3HGE9</accession>
<name>A0ABW3HGE9_9SPHN</name>